<protein>
    <submittedName>
        <fullName evidence="1">Uncharacterized protein</fullName>
    </submittedName>
</protein>
<dbReference type="InParanoid" id="A0A0D0CBY5"/>
<evidence type="ECO:0000313" key="1">
    <source>
        <dbReference type="EMBL" id="KIK80347.1"/>
    </source>
</evidence>
<accession>A0A0D0CBY5</accession>
<gene>
    <name evidence="1" type="ORF">PAXRUDRAFT_766170</name>
</gene>
<evidence type="ECO:0000313" key="2">
    <source>
        <dbReference type="Proteomes" id="UP000054538"/>
    </source>
</evidence>
<proteinExistence type="predicted"/>
<name>A0A0D0CBY5_9AGAM</name>
<dbReference type="HOGENOM" id="CLU_2923290_0_0_1"/>
<sequence>MLDSAFQACCEDIRSRLRCNGLLYASQNCLISRKLLWHLICPADLSDASFHTSMPMEQYQI</sequence>
<dbReference type="Proteomes" id="UP000054538">
    <property type="component" value="Unassembled WGS sequence"/>
</dbReference>
<reference evidence="2" key="2">
    <citation type="submission" date="2015-01" db="EMBL/GenBank/DDBJ databases">
        <title>Evolutionary Origins and Diversification of the Mycorrhizal Mutualists.</title>
        <authorList>
            <consortium name="DOE Joint Genome Institute"/>
            <consortium name="Mycorrhizal Genomics Consortium"/>
            <person name="Kohler A."/>
            <person name="Kuo A."/>
            <person name="Nagy L.G."/>
            <person name="Floudas D."/>
            <person name="Copeland A."/>
            <person name="Barry K.W."/>
            <person name="Cichocki N."/>
            <person name="Veneault-Fourrey C."/>
            <person name="LaButti K."/>
            <person name="Lindquist E.A."/>
            <person name="Lipzen A."/>
            <person name="Lundell T."/>
            <person name="Morin E."/>
            <person name="Murat C."/>
            <person name="Riley R."/>
            <person name="Ohm R."/>
            <person name="Sun H."/>
            <person name="Tunlid A."/>
            <person name="Henrissat B."/>
            <person name="Grigoriev I.V."/>
            <person name="Hibbett D.S."/>
            <person name="Martin F."/>
        </authorList>
    </citation>
    <scope>NUCLEOTIDE SEQUENCE [LARGE SCALE GENOMIC DNA]</scope>
    <source>
        <strain evidence="2">Ve08.2h10</strain>
    </source>
</reference>
<dbReference type="EMBL" id="KN826039">
    <property type="protein sequence ID" value="KIK80347.1"/>
    <property type="molecule type" value="Genomic_DNA"/>
</dbReference>
<dbReference type="AlphaFoldDB" id="A0A0D0CBY5"/>
<reference evidence="1 2" key="1">
    <citation type="submission" date="2014-04" db="EMBL/GenBank/DDBJ databases">
        <authorList>
            <consortium name="DOE Joint Genome Institute"/>
            <person name="Kuo A."/>
            <person name="Kohler A."/>
            <person name="Jargeat P."/>
            <person name="Nagy L.G."/>
            <person name="Floudas D."/>
            <person name="Copeland A."/>
            <person name="Barry K.W."/>
            <person name="Cichocki N."/>
            <person name="Veneault-Fourrey C."/>
            <person name="LaButti K."/>
            <person name="Lindquist E.A."/>
            <person name="Lipzen A."/>
            <person name="Lundell T."/>
            <person name="Morin E."/>
            <person name="Murat C."/>
            <person name="Sun H."/>
            <person name="Tunlid A."/>
            <person name="Henrissat B."/>
            <person name="Grigoriev I.V."/>
            <person name="Hibbett D.S."/>
            <person name="Martin F."/>
            <person name="Nordberg H.P."/>
            <person name="Cantor M.N."/>
            <person name="Hua S.X."/>
        </authorList>
    </citation>
    <scope>NUCLEOTIDE SEQUENCE [LARGE SCALE GENOMIC DNA]</scope>
    <source>
        <strain evidence="1 2">Ve08.2h10</strain>
    </source>
</reference>
<organism evidence="1 2">
    <name type="scientific">Paxillus rubicundulus Ve08.2h10</name>
    <dbReference type="NCBI Taxonomy" id="930991"/>
    <lineage>
        <taxon>Eukaryota</taxon>
        <taxon>Fungi</taxon>
        <taxon>Dikarya</taxon>
        <taxon>Basidiomycota</taxon>
        <taxon>Agaricomycotina</taxon>
        <taxon>Agaricomycetes</taxon>
        <taxon>Agaricomycetidae</taxon>
        <taxon>Boletales</taxon>
        <taxon>Paxilineae</taxon>
        <taxon>Paxillaceae</taxon>
        <taxon>Paxillus</taxon>
    </lineage>
</organism>
<keyword evidence="2" id="KW-1185">Reference proteome</keyword>